<evidence type="ECO:0000313" key="1">
    <source>
        <dbReference type="EMBL" id="KKM14096.1"/>
    </source>
</evidence>
<proteinExistence type="predicted"/>
<gene>
    <name evidence="1" type="ORF">LCGC14_1709560</name>
</gene>
<organism evidence="1">
    <name type="scientific">marine sediment metagenome</name>
    <dbReference type="NCBI Taxonomy" id="412755"/>
    <lineage>
        <taxon>unclassified sequences</taxon>
        <taxon>metagenomes</taxon>
        <taxon>ecological metagenomes</taxon>
    </lineage>
</organism>
<sequence length="106" mass="12240">MGKAIEKLLEILNRHQMKINQVNAEQPISHQRGEWGEIRQSTSRQILQALLSDPDIPIIEYGPDAKIEWPEYFAGGWFIDDYGNKITIDDVVRRAGWVLPVKVKKK</sequence>
<protein>
    <submittedName>
        <fullName evidence="1">Uncharacterized protein</fullName>
    </submittedName>
</protein>
<accession>A0A0F9HF75</accession>
<name>A0A0F9HF75_9ZZZZ</name>
<dbReference type="AlphaFoldDB" id="A0A0F9HF75"/>
<reference evidence="1" key="1">
    <citation type="journal article" date="2015" name="Nature">
        <title>Complex archaea that bridge the gap between prokaryotes and eukaryotes.</title>
        <authorList>
            <person name="Spang A."/>
            <person name="Saw J.H."/>
            <person name="Jorgensen S.L."/>
            <person name="Zaremba-Niedzwiedzka K."/>
            <person name="Martijn J."/>
            <person name="Lind A.E."/>
            <person name="van Eijk R."/>
            <person name="Schleper C."/>
            <person name="Guy L."/>
            <person name="Ettema T.J."/>
        </authorList>
    </citation>
    <scope>NUCLEOTIDE SEQUENCE</scope>
</reference>
<dbReference type="EMBL" id="LAZR01015227">
    <property type="protein sequence ID" value="KKM14096.1"/>
    <property type="molecule type" value="Genomic_DNA"/>
</dbReference>
<comment type="caution">
    <text evidence="1">The sequence shown here is derived from an EMBL/GenBank/DDBJ whole genome shotgun (WGS) entry which is preliminary data.</text>
</comment>